<evidence type="ECO:0000256" key="2">
    <source>
        <dbReference type="ARBA" id="ARBA00023157"/>
    </source>
</evidence>
<dbReference type="Pfam" id="PF13927">
    <property type="entry name" value="Ig_3"/>
    <property type="match status" value="1"/>
</dbReference>
<dbReference type="PANTHER" id="PTHR45080:SF8">
    <property type="entry name" value="IG-LIKE DOMAIN-CONTAINING PROTEIN"/>
    <property type="match status" value="1"/>
</dbReference>
<dbReference type="Proteomes" id="UP000261660">
    <property type="component" value="Unplaced"/>
</dbReference>
<dbReference type="InParanoid" id="A0A3Q3EGN8"/>
<dbReference type="InterPro" id="IPR003598">
    <property type="entry name" value="Ig_sub2"/>
</dbReference>
<dbReference type="Ensembl" id="ENSLBET00000005497.1">
    <property type="protein sequence ID" value="ENSLBEP00000005226.1"/>
    <property type="gene ID" value="ENSLBEG00000004025.1"/>
</dbReference>
<dbReference type="InterPro" id="IPR013783">
    <property type="entry name" value="Ig-like_fold"/>
</dbReference>
<evidence type="ECO:0000313" key="5">
    <source>
        <dbReference type="Proteomes" id="UP000261660"/>
    </source>
</evidence>
<dbReference type="CDD" id="cd00096">
    <property type="entry name" value="Ig"/>
    <property type="match status" value="1"/>
</dbReference>
<dbReference type="InterPro" id="IPR036179">
    <property type="entry name" value="Ig-like_dom_sf"/>
</dbReference>
<keyword evidence="5" id="KW-1185">Reference proteome</keyword>
<dbReference type="AlphaFoldDB" id="A0A3Q3EGN8"/>
<dbReference type="SUPFAM" id="SSF48726">
    <property type="entry name" value="Immunoglobulin"/>
    <property type="match status" value="1"/>
</dbReference>
<reference evidence="4" key="1">
    <citation type="submission" date="2025-08" db="UniProtKB">
        <authorList>
            <consortium name="Ensembl"/>
        </authorList>
    </citation>
    <scope>IDENTIFICATION</scope>
</reference>
<dbReference type="SMART" id="SM00409">
    <property type="entry name" value="IG"/>
    <property type="match status" value="1"/>
</dbReference>
<dbReference type="GO" id="GO:0030424">
    <property type="term" value="C:axon"/>
    <property type="evidence" value="ECO:0007669"/>
    <property type="project" value="TreeGrafter"/>
</dbReference>
<dbReference type="STRING" id="56723.ENSLBEP00000005226"/>
<accession>A0A3Q3EGN8</accession>
<organism evidence="4 5">
    <name type="scientific">Labrus bergylta</name>
    <name type="common">ballan wrasse</name>
    <dbReference type="NCBI Taxonomy" id="56723"/>
    <lineage>
        <taxon>Eukaryota</taxon>
        <taxon>Metazoa</taxon>
        <taxon>Chordata</taxon>
        <taxon>Craniata</taxon>
        <taxon>Vertebrata</taxon>
        <taxon>Euteleostomi</taxon>
        <taxon>Actinopterygii</taxon>
        <taxon>Neopterygii</taxon>
        <taxon>Teleostei</taxon>
        <taxon>Neoteleostei</taxon>
        <taxon>Acanthomorphata</taxon>
        <taxon>Eupercaria</taxon>
        <taxon>Labriformes</taxon>
        <taxon>Labridae</taxon>
        <taxon>Labrus</taxon>
    </lineage>
</organism>
<dbReference type="Gene3D" id="2.60.40.10">
    <property type="entry name" value="Immunoglobulins"/>
    <property type="match status" value="1"/>
</dbReference>
<dbReference type="GO" id="GO:0008046">
    <property type="term" value="F:axon guidance receptor activity"/>
    <property type="evidence" value="ECO:0007669"/>
    <property type="project" value="TreeGrafter"/>
</dbReference>
<dbReference type="SMART" id="SM00408">
    <property type="entry name" value="IGc2"/>
    <property type="match status" value="1"/>
</dbReference>
<dbReference type="GO" id="GO:0005886">
    <property type="term" value="C:plasma membrane"/>
    <property type="evidence" value="ECO:0007669"/>
    <property type="project" value="TreeGrafter"/>
</dbReference>
<dbReference type="PANTHER" id="PTHR45080">
    <property type="entry name" value="CONTACTIN 5"/>
    <property type="match status" value="1"/>
</dbReference>
<dbReference type="InterPro" id="IPR007110">
    <property type="entry name" value="Ig-like_dom"/>
</dbReference>
<proteinExistence type="predicted"/>
<sequence>MLSDAGIYYCIARTGRDVDVMPLRLAVEESSIPPLGEHVGPPAKGAVGEPISLSCEVSGSPLPYLSWVLPDGNTVRRGLAVSGGVTMQSNGSLSLPNPTKRDAGHYRCIAPYQKHNYSYLNYYPNNSYTNIYFAHYHYYFFNQPFYYIYYYYSS</sequence>
<dbReference type="PROSITE" id="PS50835">
    <property type="entry name" value="IG_LIKE"/>
    <property type="match status" value="1"/>
</dbReference>
<dbReference type="GO" id="GO:0007156">
    <property type="term" value="P:homophilic cell adhesion via plasma membrane adhesion molecules"/>
    <property type="evidence" value="ECO:0007669"/>
    <property type="project" value="TreeGrafter"/>
</dbReference>
<reference evidence="4" key="2">
    <citation type="submission" date="2025-09" db="UniProtKB">
        <authorList>
            <consortium name="Ensembl"/>
        </authorList>
    </citation>
    <scope>IDENTIFICATION</scope>
</reference>
<protein>
    <recommendedName>
        <fullName evidence="3">Ig-like domain-containing protein</fullName>
    </recommendedName>
</protein>
<dbReference type="GeneTree" id="ENSGT00940000159942"/>
<evidence type="ECO:0000259" key="3">
    <source>
        <dbReference type="PROSITE" id="PS50835"/>
    </source>
</evidence>
<feature type="domain" description="Ig-like" evidence="3">
    <location>
        <begin position="33"/>
        <end position="118"/>
    </location>
</feature>
<evidence type="ECO:0000256" key="1">
    <source>
        <dbReference type="ARBA" id="ARBA00022729"/>
    </source>
</evidence>
<name>A0A3Q3EGN8_9LABR</name>
<keyword evidence="2" id="KW-1015">Disulfide bond</keyword>
<dbReference type="GO" id="GO:0050808">
    <property type="term" value="P:synapse organization"/>
    <property type="evidence" value="ECO:0007669"/>
    <property type="project" value="TreeGrafter"/>
</dbReference>
<keyword evidence="1" id="KW-0732">Signal</keyword>
<dbReference type="InterPro" id="IPR050958">
    <property type="entry name" value="Cell_Adh-Cytoskel_Orgn"/>
</dbReference>
<dbReference type="InterPro" id="IPR003599">
    <property type="entry name" value="Ig_sub"/>
</dbReference>
<dbReference type="GO" id="GO:0043025">
    <property type="term" value="C:neuronal cell body"/>
    <property type="evidence" value="ECO:0007669"/>
    <property type="project" value="TreeGrafter"/>
</dbReference>
<evidence type="ECO:0000313" key="4">
    <source>
        <dbReference type="Ensembl" id="ENSLBEP00000005226.1"/>
    </source>
</evidence>